<evidence type="ECO:0000313" key="3">
    <source>
        <dbReference type="Proteomes" id="UP000451233"/>
    </source>
</evidence>
<reference evidence="2 3" key="1">
    <citation type="submission" date="2019-11" db="EMBL/GenBank/DDBJ databases">
        <title>Pedobacter sp. HMF7056 Genome sequencing and assembly.</title>
        <authorList>
            <person name="Kang H."/>
            <person name="Kim H."/>
            <person name="Joh K."/>
        </authorList>
    </citation>
    <scope>NUCLEOTIDE SEQUENCE [LARGE SCALE GENOMIC DNA]</scope>
    <source>
        <strain evidence="2 3">HMF7056</strain>
    </source>
</reference>
<name>A0A7K1XTF2_9SPHI</name>
<dbReference type="RefSeq" id="WP_160905274.1">
    <property type="nucleotide sequence ID" value="NZ_WVHS01000001.1"/>
</dbReference>
<protein>
    <submittedName>
        <fullName evidence="2">Uncharacterized protein</fullName>
    </submittedName>
</protein>
<proteinExistence type="predicted"/>
<evidence type="ECO:0000256" key="1">
    <source>
        <dbReference type="SAM" id="MobiDB-lite"/>
    </source>
</evidence>
<evidence type="ECO:0000313" key="2">
    <source>
        <dbReference type="EMBL" id="MXV14293.1"/>
    </source>
</evidence>
<dbReference type="EMBL" id="WVHS01000001">
    <property type="protein sequence ID" value="MXV14293.1"/>
    <property type="molecule type" value="Genomic_DNA"/>
</dbReference>
<dbReference type="AlphaFoldDB" id="A0A7K1XTF2"/>
<feature type="region of interest" description="Disordered" evidence="1">
    <location>
        <begin position="357"/>
        <end position="424"/>
    </location>
</feature>
<organism evidence="2 3">
    <name type="scientific">Hufsiella ginkgonis</name>
    <dbReference type="NCBI Taxonomy" id="2695274"/>
    <lineage>
        <taxon>Bacteria</taxon>
        <taxon>Pseudomonadati</taxon>
        <taxon>Bacteroidota</taxon>
        <taxon>Sphingobacteriia</taxon>
        <taxon>Sphingobacteriales</taxon>
        <taxon>Sphingobacteriaceae</taxon>
        <taxon>Hufsiella</taxon>
    </lineage>
</organism>
<accession>A0A7K1XTF2</accession>
<sequence length="424" mass="47244">MDFGVLVKVSRNSATFWYQAAGKQHAPLVVRDTNEVPLYFFVENNQFIFGSAARDRWFNHDPNAFGNYFEISQDPSGQFILHNIPKRAKQLLYYGIEQYLSHFLNKVLYKSESIESYRQNFPLTFLFDADLAEPERDLVEQLFTEAGYRNISVISQHNALIQYLRSAGFLEPGVASLVLAALDDTLYMDLYSAGAASPVSAAPLADQGADPRIRIMAGMILQYILDQNPFLELDIDHEVSAQLSFTAELLSAGGVIVTGDAELTDGSKHWFRINTGNVEERLQFYQDDLLVPASIQELIRTAGLNPDKVVVLLVSDEIKTSYFSTRLLNRFPHVRNIEPAHLEAMRQYVFKTITPIAGKQTPSPAMPPLKTVKNPEAPAPGQPSGPVPKPPPLPPQKPPLPGSKRPPEKPPGFTPPPLPPHKKT</sequence>
<gene>
    <name evidence="2" type="ORF">GS398_03205</name>
</gene>
<keyword evidence="3" id="KW-1185">Reference proteome</keyword>
<feature type="compositionally biased region" description="Pro residues" evidence="1">
    <location>
        <begin position="409"/>
        <end position="424"/>
    </location>
</feature>
<comment type="caution">
    <text evidence="2">The sequence shown here is derived from an EMBL/GenBank/DDBJ whole genome shotgun (WGS) entry which is preliminary data.</text>
</comment>
<dbReference type="Proteomes" id="UP000451233">
    <property type="component" value="Unassembled WGS sequence"/>
</dbReference>
<feature type="compositionally biased region" description="Pro residues" evidence="1">
    <location>
        <begin position="377"/>
        <end position="401"/>
    </location>
</feature>